<name>A0A8T0U2Z8_PANVG</name>
<feature type="region of interest" description="Disordered" evidence="1">
    <location>
        <begin position="1"/>
        <end position="49"/>
    </location>
</feature>
<dbReference type="AlphaFoldDB" id="A0A8T0U2Z8"/>
<comment type="caution">
    <text evidence="2">The sequence shown here is derived from an EMBL/GenBank/DDBJ whole genome shotgun (WGS) entry which is preliminary data.</text>
</comment>
<reference evidence="2" key="1">
    <citation type="submission" date="2020-05" db="EMBL/GenBank/DDBJ databases">
        <title>WGS assembly of Panicum virgatum.</title>
        <authorList>
            <person name="Lovell J.T."/>
            <person name="Jenkins J."/>
            <person name="Shu S."/>
            <person name="Juenger T.E."/>
            <person name="Schmutz J."/>
        </authorList>
    </citation>
    <scope>NUCLEOTIDE SEQUENCE</scope>
    <source>
        <strain evidence="2">AP13</strain>
    </source>
</reference>
<keyword evidence="3" id="KW-1185">Reference proteome</keyword>
<feature type="compositionally biased region" description="Polar residues" evidence="1">
    <location>
        <begin position="1"/>
        <end position="10"/>
    </location>
</feature>
<evidence type="ECO:0000313" key="2">
    <source>
        <dbReference type="EMBL" id="KAG2614619.1"/>
    </source>
</evidence>
<proteinExistence type="predicted"/>
<dbReference type="EMBL" id="CM029042">
    <property type="protein sequence ID" value="KAG2614619.1"/>
    <property type="molecule type" value="Genomic_DNA"/>
</dbReference>
<gene>
    <name evidence="2" type="ORF">PVAP13_3NG009564</name>
</gene>
<feature type="compositionally biased region" description="Polar residues" evidence="1">
    <location>
        <begin position="31"/>
        <end position="49"/>
    </location>
</feature>
<evidence type="ECO:0000313" key="3">
    <source>
        <dbReference type="Proteomes" id="UP000823388"/>
    </source>
</evidence>
<accession>A0A8T0U2Z8</accession>
<organism evidence="2 3">
    <name type="scientific">Panicum virgatum</name>
    <name type="common">Blackwell switchgrass</name>
    <dbReference type="NCBI Taxonomy" id="38727"/>
    <lineage>
        <taxon>Eukaryota</taxon>
        <taxon>Viridiplantae</taxon>
        <taxon>Streptophyta</taxon>
        <taxon>Embryophyta</taxon>
        <taxon>Tracheophyta</taxon>
        <taxon>Spermatophyta</taxon>
        <taxon>Magnoliopsida</taxon>
        <taxon>Liliopsida</taxon>
        <taxon>Poales</taxon>
        <taxon>Poaceae</taxon>
        <taxon>PACMAD clade</taxon>
        <taxon>Panicoideae</taxon>
        <taxon>Panicodae</taxon>
        <taxon>Paniceae</taxon>
        <taxon>Panicinae</taxon>
        <taxon>Panicum</taxon>
        <taxon>Panicum sect. Hiantes</taxon>
    </lineage>
</organism>
<dbReference type="Proteomes" id="UP000823388">
    <property type="component" value="Chromosome 3N"/>
</dbReference>
<evidence type="ECO:0000256" key="1">
    <source>
        <dbReference type="SAM" id="MobiDB-lite"/>
    </source>
</evidence>
<sequence>MEPPCSSSQFPARVVRSARRRPSTTSAGSAQQQPVAHSITTSACVMSTA</sequence>
<protein>
    <submittedName>
        <fullName evidence="2">Uncharacterized protein</fullName>
    </submittedName>
</protein>